<sequence length="67" mass="7156">MCLTNRSCRICHACKEDTGADQLAWHLLARSRGGLLSSISSDVSFSSELAVQCFSSSKCSTTSAVLQ</sequence>
<organism evidence="1 2">
    <name type="scientific">Sorghum bicolor</name>
    <name type="common">Sorghum</name>
    <name type="synonym">Sorghum vulgare</name>
    <dbReference type="NCBI Taxonomy" id="4558"/>
    <lineage>
        <taxon>Eukaryota</taxon>
        <taxon>Viridiplantae</taxon>
        <taxon>Streptophyta</taxon>
        <taxon>Embryophyta</taxon>
        <taxon>Tracheophyta</taxon>
        <taxon>Spermatophyta</taxon>
        <taxon>Magnoliopsida</taxon>
        <taxon>Liliopsida</taxon>
        <taxon>Poales</taxon>
        <taxon>Poaceae</taxon>
        <taxon>PACMAD clade</taxon>
        <taxon>Panicoideae</taxon>
        <taxon>Andropogonodae</taxon>
        <taxon>Andropogoneae</taxon>
        <taxon>Sorghinae</taxon>
        <taxon>Sorghum</taxon>
    </lineage>
</organism>
<evidence type="ECO:0000313" key="1">
    <source>
        <dbReference type="EMBL" id="OQU84526.1"/>
    </source>
</evidence>
<gene>
    <name evidence="1" type="ORF">SORBI_3004G071050</name>
</gene>
<reference evidence="2" key="2">
    <citation type="journal article" date="2018" name="Plant J.">
        <title>The Sorghum bicolor reference genome: improved assembly, gene annotations, a transcriptome atlas, and signatures of genome organization.</title>
        <authorList>
            <person name="McCormick R.F."/>
            <person name="Truong S.K."/>
            <person name="Sreedasyam A."/>
            <person name="Jenkins J."/>
            <person name="Shu S."/>
            <person name="Sims D."/>
            <person name="Kennedy M."/>
            <person name="Amirebrahimi M."/>
            <person name="Weers B.D."/>
            <person name="McKinley B."/>
            <person name="Mattison A."/>
            <person name="Morishige D.T."/>
            <person name="Grimwood J."/>
            <person name="Schmutz J."/>
            <person name="Mullet J.E."/>
        </authorList>
    </citation>
    <scope>NUCLEOTIDE SEQUENCE [LARGE SCALE GENOMIC DNA]</scope>
    <source>
        <strain evidence="2">cv. BTx623</strain>
    </source>
</reference>
<keyword evidence="2" id="KW-1185">Reference proteome</keyword>
<accession>A0A1Z5RMB9</accession>
<dbReference type="Proteomes" id="UP000000768">
    <property type="component" value="Chromosome 4"/>
</dbReference>
<dbReference type="InParanoid" id="A0A1Z5RMB9"/>
<dbReference type="Gramene" id="OQU84526">
    <property type="protein sequence ID" value="OQU84526"/>
    <property type="gene ID" value="SORBI_3004G071050"/>
</dbReference>
<protein>
    <submittedName>
        <fullName evidence="1">Uncharacterized protein</fullName>
    </submittedName>
</protein>
<dbReference type="AlphaFoldDB" id="A0A1Z5RMB9"/>
<proteinExistence type="predicted"/>
<evidence type="ECO:0000313" key="2">
    <source>
        <dbReference type="Proteomes" id="UP000000768"/>
    </source>
</evidence>
<reference evidence="1 2" key="1">
    <citation type="journal article" date="2009" name="Nature">
        <title>The Sorghum bicolor genome and the diversification of grasses.</title>
        <authorList>
            <person name="Paterson A.H."/>
            <person name="Bowers J.E."/>
            <person name="Bruggmann R."/>
            <person name="Dubchak I."/>
            <person name="Grimwood J."/>
            <person name="Gundlach H."/>
            <person name="Haberer G."/>
            <person name="Hellsten U."/>
            <person name="Mitros T."/>
            <person name="Poliakov A."/>
            <person name="Schmutz J."/>
            <person name="Spannagl M."/>
            <person name="Tang H."/>
            <person name="Wang X."/>
            <person name="Wicker T."/>
            <person name="Bharti A.K."/>
            <person name="Chapman J."/>
            <person name="Feltus F.A."/>
            <person name="Gowik U."/>
            <person name="Grigoriev I.V."/>
            <person name="Lyons E."/>
            <person name="Maher C.A."/>
            <person name="Martis M."/>
            <person name="Narechania A."/>
            <person name="Otillar R.P."/>
            <person name="Penning B.W."/>
            <person name="Salamov A.A."/>
            <person name="Wang Y."/>
            <person name="Zhang L."/>
            <person name="Carpita N.C."/>
            <person name="Freeling M."/>
            <person name="Gingle A.R."/>
            <person name="Hash C.T."/>
            <person name="Keller B."/>
            <person name="Klein P."/>
            <person name="Kresovich S."/>
            <person name="McCann M.C."/>
            <person name="Ming R."/>
            <person name="Peterson D.G."/>
            <person name="Mehboob-ur-Rahman"/>
            <person name="Ware D."/>
            <person name="Westhoff P."/>
            <person name="Mayer K.F."/>
            <person name="Messing J."/>
            <person name="Rokhsar D.S."/>
        </authorList>
    </citation>
    <scope>NUCLEOTIDE SEQUENCE [LARGE SCALE GENOMIC DNA]</scope>
    <source>
        <strain evidence="2">cv. BTx623</strain>
    </source>
</reference>
<name>A0A1Z5RMB9_SORBI</name>
<dbReference type="EMBL" id="CM000763">
    <property type="protein sequence ID" value="OQU84526.1"/>
    <property type="molecule type" value="Genomic_DNA"/>
</dbReference>